<dbReference type="SUPFAM" id="SSF55166">
    <property type="entry name" value="Hedgehog/DD-peptidase"/>
    <property type="match status" value="1"/>
</dbReference>
<keyword evidence="2" id="KW-0121">Carboxypeptidase</keyword>
<proteinExistence type="predicted"/>
<comment type="caution">
    <text evidence="2">The sequence shown here is derived from an EMBL/GenBank/DDBJ whole genome shotgun (WGS) entry which is preliminary data.</text>
</comment>
<sequence>MKKWGFLLFLFICLSFVFVNKGSFFQDNEEIQNYEKNYNAHLDNNESAEGFQKLEITKEQVYHGNLLLVNKEYPVHEESIKSDIINLFRHNELTQGYGLLDSEIKLSEEVAREFSEMIIAAEKEGVRNFTITSGFRDFNEQSVLYQEMGSDYALPAGYSEHNLGLALDVGSTKMKMEIAPEGKWIEENAWKYGFILRYPKDKTAITGIQYEPWHIRYVGLPHSVIIEEKNFALEEYLEFLKEQKSITATIQGEKFEISYYPVTEETTIQVPSNLRWEISGNNVEGVIVTVVL</sequence>
<dbReference type="RefSeq" id="WP_136830770.1">
    <property type="nucleotide sequence ID" value="NZ_SWBM01000001.1"/>
</dbReference>
<evidence type="ECO:0000313" key="3">
    <source>
        <dbReference type="Proteomes" id="UP000307756"/>
    </source>
</evidence>
<dbReference type="PANTHER" id="PTHR34385">
    <property type="entry name" value="D-ALANYL-D-ALANINE CARBOXYPEPTIDASE"/>
    <property type="match status" value="1"/>
</dbReference>
<dbReference type="AlphaFoldDB" id="A0A4U1DCW1"/>
<dbReference type="CDD" id="cd14852">
    <property type="entry name" value="LD-carboxypeptidase"/>
    <property type="match status" value="1"/>
</dbReference>
<keyword evidence="2" id="KW-0378">Hydrolase</keyword>
<feature type="domain" description="D-alanyl-D-alanine carboxypeptidase-like core" evidence="1">
    <location>
        <begin position="104"/>
        <end position="219"/>
    </location>
</feature>
<accession>A0A4U1DCW1</accession>
<dbReference type="GO" id="GO:0004180">
    <property type="term" value="F:carboxypeptidase activity"/>
    <property type="evidence" value="ECO:0007669"/>
    <property type="project" value="UniProtKB-KW"/>
</dbReference>
<evidence type="ECO:0000259" key="1">
    <source>
        <dbReference type="Pfam" id="PF02557"/>
    </source>
</evidence>
<reference evidence="2 3" key="1">
    <citation type="journal article" date="2011" name="J. Microbiol.">
        <title>Bacillus kyonggiensis sp. nov., isolated from soil of a lettuce field.</title>
        <authorList>
            <person name="Dong K."/>
            <person name="Lee S."/>
        </authorList>
    </citation>
    <scope>NUCLEOTIDE SEQUENCE [LARGE SCALE GENOMIC DNA]</scope>
    <source>
        <strain evidence="2 3">NB22</strain>
    </source>
</reference>
<dbReference type="PANTHER" id="PTHR34385:SF1">
    <property type="entry name" value="PEPTIDOGLYCAN L-ALANYL-D-GLUTAMATE ENDOPEPTIDASE CWLK"/>
    <property type="match status" value="1"/>
</dbReference>
<dbReference type="InterPro" id="IPR058193">
    <property type="entry name" value="VanY/YodJ_core_dom"/>
</dbReference>
<dbReference type="InterPro" id="IPR009045">
    <property type="entry name" value="Zn_M74/Hedgehog-like"/>
</dbReference>
<dbReference type="InterPro" id="IPR003709">
    <property type="entry name" value="VanY-like_core_dom"/>
</dbReference>
<gene>
    <name evidence="2" type="primary">vanY</name>
    <name evidence="2" type="ORF">FA727_10165</name>
</gene>
<dbReference type="Gene3D" id="3.30.1380.10">
    <property type="match status" value="1"/>
</dbReference>
<dbReference type="Pfam" id="PF02557">
    <property type="entry name" value="VanY"/>
    <property type="match status" value="1"/>
</dbReference>
<dbReference type="InterPro" id="IPR052179">
    <property type="entry name" value="DD-CPase-like"/>
</dbReference>
<dbReference type="Gene3D" id="3.30.200.180">
    <property type="match status" value="1"/>
</dbReference>
<keyword evidence="3" id="KW-1185">Reference proteome</keyword>
<dbReference type="OrthoDB" id="9792074at2"/>
<organism evidence="2 3">
    <name type="scientific">Robertmurraya kyonggiensis</name>
    <dbReference type="NCBI Taxonomy" id="1037680"/>
    <lineage>
        <taxon>Bacteria</taxon>
        <taxon>Bacillati</taxon>
        <taxon>Bacillota</taxon>
        <taxon>Bacilli</taxon>
        <taxon>Bacillales</taxon>
        <taxon>Bacillaceae</taxon>
        <taxon>Robertmurraya</taxon>
    </lineage>
</organism>
<dbReference type="GO" id="GO:0006508">
    <property type="term" value="P:proteolysis"/>
    <property type="evidence" value="ECO:0007669"/>
    <property type="project" value="InterPro"/>
</dbReference>
<dbReference type="Proteomes" id="UP000307756">
    <property type="component" value="Unassembled WGS sequence"/>
</dbReference>
<name>A0A4U1DCW1_9BACI</name>
<keyword evidence="2" id="KW-0645">Protease</keyword>
<protein>
    <submittedName>
        <fullName evidence="2">VanY-A/VanY-F/VanY-M family D-Ala-D-Ala carboxypeptidase</fullName>
    </submittedName>
</protein>
<dbReference type="EMBL" id="SWBM01000001">
    <property type="protein sequence ID" value="TKC19873.1"/>
    <property type="molecule type" value="Genomic_DNA"/>
</dbReference>
<dbReference type="NCBIfam" id="NF000472">
    <property type="entry name" value="vanY_AFMPt"/>
    <property type="match status" value="1"/>
</dbReference>
<evidence type="ECO:0000313" key="2">
    <source>
        <dbReference type="EMBL" id="TKC19873.1"/>
    </source>
</evidence>